<feature type="region of interest" description="Disordered" evidence="1">
    <location>
        <begin position="286"/>
        <end position="319"/>
    </location>
</feature>
<dbReference type="EMBL" id="JACKWZ010000661">
    <property type="protein sequence ID" value="KAF9405934.1"/>
    <property type="molecule type" value="Genomic_DNA"/>
</dbReference>
<evidence type="ECO:0000256" key="1">
    <source>
        <dbReference type="SAM" id="MobiDB-lite"/>
    </source>
</evidence>
<dbReference type="AlphaFoldDB" id="A0A835G3B8"/>
<reference evidence="2" key="1">
    <citation type="submission" date="2020-08" db="EMBL/GenBank/DDBJ databases">
        <title>Spodoptera exigua strain:BAW_Kor-Di-RS1 Genome sequencing and assembly.</title>
        <authorList>
            <person name="Kim J."/>
            <person name="Nam H.Y."/>
            <person name="Kwon M."/>
            <person name="Choi J.H."/>
            <person name="Cho S.R."/>
            <person name="Kim G.-H."/>
        </authorList>
    </citation>
    <scope>NUCLEOTIDE SEQUENCE</scope>
    <source>
        <strain evidence="2">BAW_Kor-Di-RS1</strain>
        <tissue evidence="2">Whole-body</tissue>
    </source>
</reference>
<dbReference type="Proteomes" id="UP000648187">
    <property type="component" value="Unassembled WGS sequence"/>
</dbReference>
<sequence length="319" mass="34378">MYLKIYKSPCMVQGDTEELFPNRFRIRGQCSELHMWAQQNSFCNTVSRVRYLQLINPVISRTTIAILDLMFVEFVKQATYSRVECSLTEDRVSLLLAEGMWDRARRRTTSCSRSQRPPPPRSRSSIVERRIGLAARRDGASSAPAAGAAGVGARGGGAAPAVAGPLAAAAAGAGARRALGAALRGQAPGSRRQAQGRLRVLGSVLTPTPSLRPQADTVSLRATQPGPKLFSYHDVDDAELAAAGRGCSAREMEDAVALHDALQALHAGHKVPGPLHPCSTTLRLPPCSTTLPLQTSSSRRSRRSRPRHWLDAQASETDL</sequence>
<evidence type="ECO:0000313" key="2">
    <source>
        <dbReference type="EMBL" id="KAF9405934.1"/>
    </source>
</evidence>
<feature type="compositionally biased region" description="Low complexity" evidence="1">
    <location>
        <begin position="286"/>
        <end position="298"/>
    </location>
</feature>
<proteinExistence type="predicted"/>
<organism evidence="2 3">
    <name type="scientific">Spodoptera exigua</name>
    <name type="common">Beet armyworm</name>
    <name type="synonym">Noctua fulgens</name>
    <dbReference type="NCBI Taxonomy" id="7107"/>
    <lineage>
        <taxon>Eukaryota</taxon>
        <taxon>Metazoa</taxon>
        <taxon>Ecdysozoa</taxon>
        <taxon>Arthropoda</taxon>
        <taxon>Hexapoda</taxon>
        <taxon>Insecta</taxon>
        <taxon>Pterygota</taxon>
        <taxon>Neoptera</taxon>
        <taxon>Endopterygota</taxon>
        <taxon>Lepidoptera</taxon>
        <taxon>Glossata</taxon>
        <taxon>Ditrysia</taxon>
        <taxon>Noctuoidea</taxon>
        <taxon>Noctuidae</taxon>
        <taxon>Amphipyrinae</taxon>
        <taxon>Spodoptera</taxon>
    </lineage>
</organism>
<accession>A0A835G3B8</accession>
<evidence type="ECO:0000313" key="3">
    <source>
        <dbReference type="Proteomes" id="UP000648187"/>
    </source>
</evidence>
<name>A0A835G3B8_SPOEX</name>
<comment type="caution">
    <text evidence="2">The sequence shown here is derived from an EMBL/GenBank/DDBJ whole genome shotgun (WGS) entry which is preliminary data.</text>
</comment>
<feature type="region of interest" description="Disordered" evidence="1">
    <location>
        <begin position="106"/>
        <end position="125"/>
    </location>
</feature>
<protein>
    <submittedName>
        <fullName evidence="2">Uncharacterized protein</fullName>
    </submittedName>
</protein>
<keyword evidence="3" id="KW-1185">Reference proteome</keyword>
<gene>
    <name evidence="2" type="ORF">HW555_013512</name>
</gene>